<organism evidence="2 3">
    <name type="scientific">Coccomyxa viridis</name>
    <dbReference type="NCBI Taxonomy" id="1274662"/>
    <lineage>
        <taxon>Eukaryota</taxon>
        <taxon>Viridiplantae</taxon>
        <taxon>Chlorophyta</taxon>
        <taxon>core chlorophytes</taxon>
        <taxon>Trebouxiophyceae</taxon>
        <taxon>Trebouxiophyceae incertae sedis</taxon>
        <taxon>Coccomyxaceae</taxon>
        <taxon>Coccomyxa</taxon>
    </lineage>
</organism>
<name>A0ABP1FV92_9CHLO</name>
<accession>A0ABP1FV92</accession>
<gene>
    <name evidence="2" type="primary">g6392</name>
    <name evidence="2" type="ORF">VP750_LOCUS5479</name>
</gene>
<keyword evidence="3" id="KW-1185">Reference proteome</keyword>
<dbReference type="Proteomes" id="UP001497392">
    <property type="component" value="Unassembled WGS sequence"/>
</dbReference>
<evidence type="ECO:0000259" key="1">
    <source>
        <dbReference type="Pfam" id="PF23650"/>
    </source>
</evidence>
<evidence type="ECO:0000313" key="3">
    <source>
        <dbReference type="Proteomes" id="UP001497392"/>
    </source>
</evidence>
<sequence>MKTTEARLWARLHNNETRTFRVDAASATYSKDTPHLQLGTAKLGSGVDIPTFATKMYQWASTLTYQGRNMPFALPFRTDPLDTGFVLSLLRINDTGRPVSIGDITATVEPEPNVGNVLFVRFYEAEGSGMDRRTPPPTDEYKRLKASADACVDIPTLMASLPVAIKNAVKQSRTDV</sequence>
<dbReference type="InterPro" id="IPR055572">
    <property type="entry name" value="DUF7148"/>
</dbReference>
<dbReference type="PANTHER" id="PTHR36352:SF1">
    <property type="entry name" value="EXPRESSED PROTEIN"/>
    <property type="match status" value="1"/>
</dbReference>
<feature type="domain" description="DUF7148" evidence="1">
    <location>
        <begin position="35"/>
        <end position="125"/>
    </location>
</feature>
<evidence type="ECO:0000313" key="2">
    <source>
        <dbReference type="EMBL" id="CAL5223820.1"/>
    </source>
</evidence>
<proteinExistence type="predicted"/>
<dbReference type="EMBL" id="CAXHTA020000009">
    <property type="protein sequence ID" value="CAL5223820.1"/>
    <property type="molecule type" value="Genomic_DNA"/>
</dbReference>
<dbReference type="PANTHER" id="PTHR36352">
    <property type="entry name" value="EXPRESSED PROTEIN"/>
    <property type="match status" value="1"/>
</dbReference>
<protein>
    <submittedName>
        <fullName evidence="2">G6392 protein</fullName>
    </submittedName>
</protein>
<reference evidence="2 3" key="1">
    <citation type="submission" date="2024-06" db="EMBL/GenBank/DDBJ databases">
        <authorList>
            <person name="Kraege A."/>
            <person name="Thomma B."/>
        </authorList>
    </citation>
    <scope>NUCLEOTIDE SEQUENCE [LARGE SCALE GENOMIC DNA]</scope>
</reference>
<dbReference type="Pfam" id="PF23650">
    <property type="entry name" value="DUF7148"/>
    <property type="match status" value="1"/>
</dbReference>
<comment type="caution">
    <text evidence="2">The sequence shown here is derived from an EMBL/GenBank/DDBJ whole genome shotgun (WGS) entry which is preliminary data.</text>
</comment>